<dbReference type="Proteomes" id="UP000178851">
    <property type="component" value="Unassembled WGS sequence"/>
</dbReference>
<evidence type="ECO:0000256" key="1">
    <source>
        <dbReference type="ARBA" id="ARBA00010457"/>
    </source>
</evidence>
<dbReference type="InterPro" id="IPR036423">
    <property type="entry name" value="SOD-like_Cu/Zn_dom_sf"/>
</dbReference>
<evidence type="ECO:0008006" key="5">
    <source>
        <dbReference type="Google" id="ProtNLM"/>
    </source>
</evidence>
<keyword evidence="2" id="KW-0812">Transmembrane</keyword>
<organism evidence="3 4">
    <name type="scientific">Candidatus Woesebacteria bacterium RIFCSPHIGHO2_01_FULL_39_28</name>
    <dbReference type="NCBI Taxonomy" id="1802496"/>
    <lineage>
        <taxon>Bacteria</taxon>
        <taxon>Candidatus Woeseibacteriota</taxon>
    </lineage>
</organism>
<comment type="caution">
    <text evidence="3">The sequence shown here is derived from an EMBL/GenBank/DDBJ whole genome shotgun (WGS) entry which is preliminary data.</text>
</comment>
<accession>A0A1F7YCC5</accession>
<dbReference type="SUPFAM" id="SSF49329">
    <property type="entry name" value="Cu,Zn superoxide dismutase-like"/>
    <property type="match status" value="1"/>
</dbReference>
<dbReference type="Gene3D" id="2.60.40.200">
    <property type="entry name" value="Superoxide dismutase, copper/zinc binding domain"/>
    <property type="match status" value="1"/>
</dbReference>
<dbReference type="GO" id="GO:0046872">
    <property type="term" value="F:metal ion binding"/>
    <property type="evidence" value="ECO:0007669"/>
    <property type="project" value="InterPro"/>
</dbReference>
<reference evidence="3 4" key="1">
    <citation type="journal article" date="2016" name="Nat. Commun.">
        <title>Thousands of microbial genomes shed light on interconnected biogeochemical processes in an aquifer system.</title>
        <authorList>
            <person name="Anantharaman K."/>
            <person name="Brown C.T."/>
            <person name="Hug L.A."/>
            <person name="Sharon I."/>
            <person name="Castelle C.J."/>
            <person name="Probst A.J."/>
            <person name="Thomas B.C."/>
            <person name="Singh A."/>
            <person name="Wilkins M.J."/>
            <person name="Karaoz U."/>
            <person name="Brodie E.L."/>
            <person name="Williams K.H."/>
            <person name="Hubbard S.S."/>
            <person name="Banfield J.F."/>
        </authorList>
    </citation>
    <scope>NUCLEOTIDE SEQUENCE [LARGE SCALE GENOMIC DNA]</scope>
</reference>
<keyword evidence="2" id="KW-0472">Membrane</keyword>
<evidence type="ECO:0000313" key="3">
    <source>
        <dbReference type="EMBL" id="OGM24175.1"/>
    </source>
</evidence>
<name>A0A1F7YCC5_9BACT</name>
<dbReference type="AlphaFoldDB" id="A0A1F7YCC5"/>
<feature type="transmembrane region" description="Helical" evidence="2">
    <location>
        <begin position="18"/>
        <end position="36"/>
    </location>
</feature>
<protein>
    <recommendedName>
        <fullName evidence="5">CHRD domain-containing protein</fullName>
    </recommendedName>
</protein>
<dbReference type="GO" id="GO:0006801">
    <property type="term" value="P:superoxide metabolic process"/>
    <property type="evidence" value="ECO:0007669"/>
    <property type="project" value="InterPro"/>
</dbReference>
<keyword evidence="2" id="KW-1133">Transmembrane helix</keyword>
<comment type="similarity">
    <text evidence="1">Belongs to the Cu-Zn superoxide dismutase family.</text>
</comment>
<evidence type="ECO:0000256" key="2">
    <source>
        <dbReference type="SAM" id="Phobius"/>
    </source>
</evidence>
<evidence type="ECO:0000313" key="4">
    <source>
        <dbReference type="Proteomes" id="UP000178851"/>
    </source>
</evidence>
<sequence length="173" mass="18549">MKTSKSKLGEKVDINSKGLMVLSAIAVIAIALFISYNQRRLVSYQQYLSNLQKSLQIQKSQEQQLMQVKTLNLSAENKSGESGTATLKEVNGKVVVSLSLTGFPKNVAQPTHIHVGSCPGVGAVKYPLTSVTNGVSETTLNVTMAQLTRELPLAVNVHKSSTQSGVYVSCGQL</sequence>
<gene>
    <name evidence="3" type="ORF">A2627_04765</name>
</gene>
<dbReference type="EMBL" id="MGGI01000033">
    <property type="protein sequence ID" value="OGM24175.1"/>
    <property type="molecule type" value="Genomic_DNA"/>
</dbReference>
<proteinExistence type="inferred from homology"/>